<reference evidence="7 8" key="1">
    <citation type="submission" date="2016-10" db="EMBL/GenBank/DDBJ databases">
        <authorList>
            <person name="de Groot N.N."/>
        </authorList>
    </citation>
    <scope>NUCLEOTIDE SEQUENCE [LARGE SCALE GENOMIC DNA]</scope>
    <source>
        <strain evidence="7 8">ATCC 35022</strain>
    </source>
</reference>
<dbReference type="Proteomes" id="UP000199071">
    <property type="component" value="Unassembled WGS sequence"/>
</dbReference>
<feature type="transmembrane region" description="Helical" evidence="6">
    <location>
        <begin position="12"/>
        <end position="37"/>
    </location>
</feature>
<feature type="transmembrane region" description="Helical" evidence="6">
    <location>
        <begin position="137"/>
        <end position="155"/>
    </location>
</feature>
<dbReference type="GO" id="GO:0022857">
    <property type="term" value="F:transmembrane transporter activity"/>
    <property type="evidence" value="ECO:0007669"/>
    <property type="project" value="InterPro"/>
</dbReference>
<evidence type="ECO:0000256" key="2">
    <source>
        <dbReference type="ARBA" id="ARBA00022475"/>
    </source>
</evidence>
<feature type="transmembrane region" description="Helical" evidence="6">
    <location>
        <begin position="57"/>
        <end position="76"/>
    </location>
</feature>
<keyword evidence="7" id="KW-0762">Sugar transport</keyword>
<name>A0A1G6BP61_9HYPH</name>
<dbReference type="RefSeq" id="WP_090875961.1">
    <property type="nucleotide sequence ID" value="NZ_FMXQ01000003.1"/>
</dbReference>
<evidence type="ECO:0000256" key="5">
    <source>
        <dbReference type="ARBA" id="ARBA00023136"/>
    </source>
</evidence>
<sequence length="345" mass="35697">MIGYLTQIIRAVAFVFIALLLCGVIFEFAGFSAPLMFQSIADGAFLSMRAWENSLRWGLPLFLTALGVVISFRCGFFNIGAQGQFYMGAIAATFVADGLNGQSAVLVVPLTFAAGILGGALWALWPGLLRVKSGTDEVITTLMGNFIAGLALIYVTSGPLKDPSGTGQAASSRPIGEAYRISEGNSLSPTIIVICVLVGVGMWVLVNRTAFGVLSSLAGRNPIMVVWQGARLSRLGLAGFVIGGALAGLAGTIEVLGPIGRLSSGMLPTHGFTAILIALVANLSVLATAVVAIFFGGLAAAGLYLPVLAGLPAAAIDIINAAIALFITARAWPKRLTGLLRRDAT</sequence>
<comment type="subcellular location">
    <subcellularLocation>
        <location evidence="1">Cell membrane</location>
        <topology evidence="1">Multi-pass membrane protein</topology>
    </subcellularLocation>
</comment>
<dbReference type="EMBL" id="FMXQ01000003">
    <property type="protein sequence ID" value="SDB22355.1"/>
    <property type="molecule type" value="Genomic_DNA"/>
</dbReference>
<dbReference type="OrthoDB" id="45037at2"/>
<evidence type="ECO:0000256" key="6">
    <source>
        <dbReference type="SAM" id="Phobius"/>
    </source>
</evidence>
<evidence type="ECO:0000256" key="1">
    <source>
        <dbReference type="ARBA" id="ARBA00004651"/>
    </source>
</evidence>
<keyword evidence="8" id="KW-1185">Reference proteome</keyword>
<evidence type="ECO:0000313" key="7">
    <source>
        <dbReference type="EMBL" id="SDB22355.1"/>
    </source>
</evidence>
<evidence type="ECO:0000256" key="3">
    <source>
        <dbReference type="ARBA" id="ARBA00022692"/>
    </source>
</evidence>
<dbReference type="GO" id="GO:0005886">
    <property type="term" value="C:plasma membrane"/>
    <property type="evidence" value="ECO:0007669"/>
    <property type="project" value="UniProtKB-SubCell"/>
</dbReference>
<feature type="transmembrane region" description="Helical" evidence="6">
    <location>
        <begin position="236"/>
        <end position="260"/>
    </location>
</feature>
<dbReference type="Pfam" id="PF02653">
    <property type="entry name" value="BPD_transp_2"/>
    <property type="match status" value="1"/>
</dbReference>
<keyword evidence="3 6" id="KW-0812">Transmembrane</keyword>
<feature type="transmembrane region" description="Helical" evidence="6">
    <location>
        <begin position="272"/>
        <end position="305"/>
    </location>
</feature>
<dbReference type="InterPro" id="IPR001851">
    <property type="entry name" value="ABC_transp_permease"/>
</dbReference>
<feature type="transmembrane region" description="Helical" evidence="6">
    <location>
        <begin position="105"/>
        <end position="125"/>
    </location>
</feature>
<evidence type="ECO:0000256" key="4">
    <source>
        <dbReference type="ARBA" id="ARBA00022989"/>
    </source>
</evidence>
<keyword evidence="5 6" id="KW-0472">Membrane</keyword>
<feature type="transmembrane region" description="Helical" evidence="6">
    <location>
        <begin position="187"/>
        <end position="206"/>
    </location>
</feature>
<organism evidence="7 8">
    <name type="scientific">Bauldia litoralis</name>
    <dbReference type="NCBI Taxonomy" id="665467"/>
    <lineage>
        <taxon>Bacteria</taxon>
        <taxon>Pseudomonadati</taxon>
        <taxon>Pseudomonadota</taxon>
        <taxon>Alphaproteobacteria</taxon>
        <taxon>Hyphomicrobiales</taxon>
        <taxon>Kaistiaceae</taxon>
        <taxon>Bauldia</taxon>
    </lineage>
</organism>
<dbReference type="STRING" id="665467.SAMN02982931_01677"/>
<keyword evidence="7" id="KW-0813">Transport</keyword>
<keyword evidence="2" id="KW-1003">Cell membrane</keyword>
<keyword evidence="4 6" id="KW-1133">Transmembrane helix</keyword>
<dbReference type="AlphaFoldDB" id="A0A1G6BP61"/>
<protein>
    <submittedName>
        <fullName evidence="7">Simple sugar transport system permease protein</fullName>
    </submittedName>
</protein>
<gene>
    <name evidence="7" type="ORF">SAMN02982931_01677</name>
</gene>
<accession>A0A1G6BP61</accession>
<dbReference type="PANTHER" id="PTHR47089">
    <property type="entry name" value="ABC TRANSPORTER, PERMEASE PROTEIN"/>
    <property type="match status" value="1"/>
</dbReference>
<feature type="transmembrane region" description="Helical" evidence="6">
    <location>
        <begin position="311"/>
        <end position="332"/>
    </location>
</feature>
<evidence type="ECO:0000313" key="8">
    <source>
        <dbReference type="Proteomes" id="UP000199071"/>
    </source>
</evidence>
<dbReference type="CDD" id="cd06580">
    <property type="entry name" value="TM_PBP1_transp_TpRbsC_like"/>
    <property type="match status" value="1"/>
</dbReference>
<proteinExistence type="predicted"/>
<dbReference type="PANTHER" id="PTHR47089:SF1">
    <property type="entry name" value="GUANOSINE ABC TRANSPORTER PERMEASE PROTEIN NUPP"/>
    <property type="match status" value="1"/>
</dbReference>